<name>A0A813VBD4_9BILA</name>
<comment type="caution">
    <text evidence="1">The sequence shown here is derived from an EMBL/GenBank/DDBJ whole genome shotgun (WGS) entry which is preliminary data.</text>
</comment>
<proteinExistence type="predicted"/>
<dbReference type="AlphaFoldDB" id="A0A813VBD4"/>
<accession>A0A813VBD4</accession>
<reference evidence="1" key="1">
    <citation type="submission" date="2021-02" db="EMBL/GenBank/DDBJ databases">
        <authorList>
            <person name="Nowell W R."/>
        </authorList>
    </citation>
    <scope>NUCLEOTIDE SEQUENCE</scope>
</reference>
<evidence type="ECO:0000313" key="2">
    <source>
        <dbReference type="Proteomes" id="UP000663864"/>
    </source>
</evidence>
<dbReference type="Proteomes" id="UP000663864">
    <property type="component" value="Unassembled WGS sequence"/>
</dbReference>
<gene>
    <name evidence="1" type="ORF">ZHD862_LOCUS4034</name>
</gene>
<organism evidence="1 2">
    <name type="scientific">Rotaria sordida</name>
    <dbReference type="NCBI Taxonomy" id="392033"/>
    <lineage>
        <taxon>Eukaryota</taxon>
        <taxon>Metazoa</taxon>
        <taxon>Spiralia</taxon>
        <taxon>Gnathifera</taxon>
        <taxon>Rotifera</taxon>
        <taxon>Eurotatoria</taxon>
        <taxon>Bdelloidea</taxon>
        <taxon>Philodinida</taxon>
        <taxon>Philodinidae</taxon>
        <taxon>Rotaria</taxon>
    </lineage>
</organism>
<protein>
    <submittedName>
        <fullName evidence="1">Uncharacterized protein</fullName>
    </submittedName>
</protein>
<evidence type="ECO:0000313" key="1">
    <source>
        <dbReference type="EMBL" id="CAF0834240.1"/>
    </source>
</evidence>
<sequence>MLTIIKTYPWQCIDCKSCAKCNTTHDEESVLDQTTTTTIEQDENEDKYKPLRQADCQRLEIEKQKFNAAIDTLDNTLVRLKQLCLINVRNLYLNCSTMIK</sequence>
<dbReference type="EMBL" id="CAJNOT010000093">
    <property type="protein sequence ID" value="CAF0834240.1"/>
    <property type="molecule type" value="Genomic_DNA"/>
</dbReference>